<dbReference type="AlphaFoldDB" id="A0AAJ0FUP8"/>
<evidence type="ECO:0000256" key="1">
    <source>
        <dbReference type="ARBA" id="ARBA00038215"/>
    </source>
</evidence>
<dbReference type="InterPro" id="IPR012338">
    <property type="entry name" value="Beta-lactam/transpept-like"/>
</dbReference>
<comment type="caution">
    <text evidence="4">The sequence shown here is derived from an EMBL/GenBank/DDBJ whole genome shotgun (WGS) entry which is preliminary data.</text>
</comment>
<evidence type="ECO:0000259" key="2">
    <source>
        <dbReference type="Pfam" id="PF00144"/>
    </source>
</evidence>
<dbReference type="Pfam" id="PF11954">
    <property type="entry name" value="DUF3471"/>
    <property type="match status" value="1"/>
</dbReference>
<evidence type="ECO:0000259" key="3">
    <source>
        <dbReference type="Pfam" id="PF11954"/>
    </source>
</evidence>
<dbReference type="Gene3D" id="3.40.710.10">
    <property type="entry name" value="DD-peptidase/beta-lactamase superfamily"/>
    <property type="match status" value="1"/>
</dbReference>
<proteinExistence type="inferred from homology"/>
<comment type="similarity">
    <text evidence="1">Belongs to the peptidase S12 family.</text>
</comment>
<dbReference type="Proteomes" id="UP001251528">
    <property type="component" value="Unassembled WGS sequence"/>
</dbReference>
<dbReference type="Gene3D" id="2.40.128.600">
    <property type="match status" value="1"/>
</dbReference>
<feature type="domain" description="Peptidase S12 Pab87-related C-terminal" evidence="3">
    <location>
        <begin position="421"/>
        <end position="520"/>
    </location>
</feature>
<keyword evidence="5" id="KW-1185">Reference proteome</keyword>
<evidence type="ECO:0008006" key="6">
    <source>
        <dbReference type="Google" id="ProtNLM"/>
    </source>
</evidence>
<dbReference type="PANTHER" id="PTHR46825">
    <property type="entry name" value="D-ALANYL-D-ALANINE-CARBOXYPEPTIDASE/ENDOPEPTIDASE AMPH"/>
    <property type="match status" value="1"/>
</dbReference>
<dbReference type="InterPro" id="IPR050491">
    <property type="entry name" value="AmpC-like"/>
</dbReference>
<dbReference type="InterPro" id="IPR001466">
    <property type="entry name" value="Beta-lactam-related"/>
</dbReference>
<evidence type="ECO:0000313" key="4">
    <source>
        <dbReference type="EMBL" id="KAK2589740.1"/>
    </source>
</evidence>
<organism evidence="4 5">
    <name type="scientific">Conoideocrella luteorostrata</name>
    <dbReference type="NCBI Taxonomy" id="1105319"/>
    <lineage>
        <taxon>Eukaryota</taxon>
        <taxon>Fungi</taxon>
        <taxon>Dikarya</taxon>
        <taxon>Ascomycota</taxon>
        <taxon>Pezizomycotina</taxon>
        <taxon>Sordariomycetes</taxon>
        <taxon>Hypocreomycetidae</taxon>
        <taxon>Hypocreales</taxon>
        <taxon>Clavicipitaceae</taxon>
        <taxon>Conoideocrella</taxon>
    </lineage>
</organism>
<dbReference type="InterPro" id="IPR021860">
    <property type="entry name" value="Peptidase_S12_Pab87-rel_C"/>
</dbReference>
<evidence type="ECO:0000313" key="5">
    <source>
        <dbReference type="Proteomes" id="UP001251528"/>
    </source>
</evidence>
<feature type="domain" description="Beta-lactamase-related" evidence="2">
    <location>
        <begin position="15"/>
        <end position="370"/>
    </location>
</feature>
<accession>A0AAJ0FUP8</accession>
<dbReference type="EMBL" id="JASWJB010000565">
    <property type="protein sequence ID" value="KAK2589740.1"/>
    <property type="molecule type" value="Genomic_DNA"/>
</dbReference>
<dbReference type="SUPFAM" id="SSF56601">
    <property type="entry name" value="beta-lactamase/transpeptidase-like"/>
    <property type="match status" value="1"/>
</dbReference>
<reference evidence="4" key="1">
    <citation type="submission" date="2023-06" db="EMBL/GenBank/DDBJ databases">
        <title>Conoideocrella luteorostrata (Hypocreales: Clavicipitaceae), a potential biocontrol fungus for elongate hemlock scale in United States Christmas tree production areas.</title>
        <authorList>
            <person name="Barrett H."/>
            <person name="Lovett B."/>
            <person name="Macias A.M."/>
            <person name="Stajich J.E."/>
            <person name="Kasson M.T."/>
        </authorList>
    </citation>
    <scope>NUCLEOTIDE SEQUENCE</scope>
    <source>
        <strain evidence="4">ARSEF 14590</strain>
    </source>
</reference>
<dbReference type="Pfam" id="PF00144">
    <property type="entry name" value="Beta-lactamase"/>
    <property type="match status" value="1"/>
</dbReference>
<name>A0AAJ0FUP8_9HYPO</name>
<dbReference type="PANTHER" id="PTHR46825:SF14">
    <property type="entry name" value="BETA-LACTAMASE-RELATED DOMAIN-CONTAINING PROTEIN"/>
    <property type="match status" value="1"/>
</dbReference>
<sequence length="533" mass="58844">MVDLHVRLDRLGPSIERLMKIGGTPGVSIGVLSHGNPTYTVQYGMRDVEGALPVDSNTIFTAASLTKALTAAAMGILIDDGKATWDTLVKDVLPTFHSRDETLQNSATLTDILSHRTGMSWADNLWLGTANNVLISHEDAMPYINNQTLLLPFRAQFSYSNLCYELAGHIVEALSGQSYFDFVQDRIFVPLGMNRTFLKTPPASIDNVTKCYNALDDSSVVPIPCAKIGDDWFGAPTGGLRSSVNDLLKLYKAFLTSFNDQFLTGKTSTQGSPLRQVTQLMSAKIPMDQPSRNEISYAMGWGRVQLPGRMGQIGINPRLLPNGMPIIAEGVPGELVIFHQGSLPGALALVMLLPDKDAAIVVLTNSLALNDVADWIGQLILEELLEVPSGSRSDIIKAAESCVSENIKWYPALVKELVDARKNGTSARHLEAYVGVYWDDIHVFKIIVTQENGKLYWAFQGLDSEKYELNHYEDDTFLWLKPRNELSRRGRWVGVSQGPEFWKARFEAGSDDKVTKLFWAHGNGVPPVQCTKE</sequence>
<protein>
    <recommendedName>
        <fullName evidence="6">Beta-lactamase/transpeptidase-like protein</fullName>
    </recommendedName>
</protein>
<gene>
    <name evidence="4" type="ORF">QQS21_012579</name>
</gene>